<dbReference type="SMART" id="SM00922">
    <property type="entry name" value="MR_MLE"/>
    <property type="match status" value="1"/>
</dbReference>
<reference evidence="5 6" key="1">
    <citation type="journal article" date="2009" name="Stand. Genomic Sci.">
        <title>Complete genome sequence of Beutenbergia cavernae type strain (HKI 0122).</title>
        <authorList>
            <person name="Land M."/>
            <person name="Pukall R."/>
            <person name="Abt B."/>
            <person name="Goker M."/>
            <person name="Rohde M."/>
            <person name="Glavina Del Rio T."/>
            <person name="Tice H."/>
            <person name="Copeland A."/>
            <person name="Cheng J.F."/>
            <person name="Lucas S."/>
            <person name="Chen F."/>
            <person name="Nolan M."/>
            <person name="Bruce D."/>
            <person name="Goodwin L."/>
            <person name="Pitluck S."/>
            <person name="Ivanova N."/>
            <person name="Mavromatis K."/>
            <person name="Ovchinnikova G."/>
            <person name="Pati A."/>
            <person name="Chen A."/>
            <person name="Palaniappan K."/>
            <person name="Hauser L."/>
            <person name="Chang Y.J."/>
            <person name="Jefferies C.C."/>
            <person name="Saunders E."/>
            <person name="Brettin T."/>
            <person name="Detter J.C."/>
            <person name="Han C."/>
            <person name="Chain P."/>
            <person name="Bristow J."/>
            <person name="Eisen J.A."/>
            <person name="Markowitz V."/>
            <person name="Hugenholtz P."/>
            <person name="Kyrpides N.C."/>
            <person name="Klenk H.P."/>
            <person name="Lapidus A."/>
        </authorList>
    </citation>
    <scope>NUCLEOTIDE SEQUENCE [LARGE SCALE GENOMIC DNA]</scope>
    <source>
        <strain evidence="6">ATCC BAA-8 / DSM 12333 / NBRC 16432</strain>
    </source>
</reference>
<dbReference type="InterPro" id="IPR013342">
    <property type="entry name" value="Mandelate_racemase_C"/>
</dbReference>
<dbReference type="InterPro" id="IPR034593">
    <property type="entry name" value="DgoD-like"/>
</dbReference>
<dbReference type="EMBL" id="CP001618">
    <property type="protein sequence ID" value="ACQ78906.1"/>
    <property type="molecule type" value="Genomic_DNA"/>
</dbReference>
<dbReference type="HOGENOM" id="CLU_760266_0_0_11"/>
<dbReference type="InterPro" id="IPR036849">
    <property type="entry name" value="Enolase-like_C_sf"/>
</dbReference>
<name>C5BY12_BEUC1</name>
<dbReference type="Proteomes" id="UP000007962">
    <property type="component" value="Chromosome"/>
</dbReference>
<dbReference type="AlphaFoldDB" id="C5BY12"/>
<evidence type="ECO:0000256" key="1">
    <source>
        <dbReference type="ARBA" id="ARBA00001426"/>
    </source>
</evidence>
<dbReference type="EC" id="4.2.1.40" evidence="3"/>
<accession>C5BY12</accession>
<dbReference type="eggNOG" id="COG4948">
    <property type="taxonomic scope" value="Bacteria"/>
</dbReference>
<keyword evidence="6" id="KW-1185">Reference proteome</keyword>
<dbReference type="SUPFAM" id="SSF51604">
    <property type="entry name" value="Enolase C-terminal domain-like"/>
    <property type="match status" value="1"/>
</dbReference>
<proteinExistence type="predicted"/>
<dbReference type="STRING" id="471853.Bcav_0644"/>
<evidence type="ECO:0000313" key="6">
    <source>
        <dbReference type="Proteomes" id="UP000007962"/>
    </source>
</evidence>
<dbReference type="InterPro" id="IPR029017">
    <property type="entry name" value="Enolase-like_N"/>
</dbReference>
<dbReference type="SFLD" id="SFLDS00001">
    <property type="entry name" value="Enolase"/>
    <property type="match status" value="1"/>
</dbReference>
<dbReference type="InterPro" id="IPR029065">
    <property type="entry name" value="Enolase_C-like"/>
</dbReference>
<evidence type="ECO:0000259" key="4">
    <source>
        <dbReference type="SMART" id="SM00922"/>
    </source>
</evidence>
<evidence type="ECO:0000313" key="5">
    <source>
        <dbReference type="EMBL" id="ACQ78906.1"/>
    </source>
</evidence>
<comment type="catalytic activity">
    <reaction evidence="1">
        <text>D-glucarate = 5-dehydro-4-deoxy-D-glucarate + H2O</text>
        <dbReference type="Rhea" id="RHEA:14573"/>
        <dbReference type="ChEBI" id="CHEBI:15377"/>
        <dbReference type="ChEBI" id="CHEBI:30612"/>
        <dbReference type="ChEBI" id="CHEBI:42819"/>
        <dbReference type="EC" id="4.2.1.40"/>
    </reaction>
</comment>
<dbReference type="Gene3D" id="3.20.20.120">
    <property type="entry name" value="Enolase-like C-terminal domain"/>
    <property type="match status" value="1"/>
</dbReference>
<feature type="domain" description="Mandelate racemase/muconate lactonizing enzyme C-terminal" evidence="4">
    <location>
        <begin position="137"/>
        <end position="240"/>
    </location>
</feature>
<dbReference type="OrthoDB" id="9774531at2"/>
<dbReference type="PANTHER" id="PTHR48080">
    <property type="entry name" value="D-GALACTONATE DEHYDRATASE-RELATED"/>
    <property type="match status" value="1"/>
</dbReference>
<dbReference type="GO" id="GO:0008872">
    <property type="term" value="F:glucarate dehydratase activity"/>
    <property type="evidence" value="ECO:0007669"/>
    <property type="project" value="UniProtKB-EC"/>
</dbReference>
<protein>
    <recommendedName>
        <fullName evidence="3">glucarate dehydratase</fullName>
        <ecNumber evidence="3">4.2.1.40</ecNumber>
    </recommendedName>
</protein>
<gene>
    <name evidence="5" type="ordered locus">Bcav_0644</name>
</gene>
<evidence type="ECO:0000256" key="3">
    <source>
        <dbReference type="ARBA" id="ARBA00011973"/>
    </source>
</evidence>
<dbReference type="RefSeq" id="WP_012725686.1">
    <property type="nucleotide sequence ID" value="NC_012669.1"/>
</dbReference>
<dbReference type="PANTHER" id="PTHR48080:SF4">
    <property type="entry name" value="GLUCARATE DEHYDRATASE"/>
    <property type="match status" value="1"/>
</dbReference>
<dbReference type="Pfam" id="PF13378">
    <property type="entry name" value="MR_MLE_C"/>
    <property type="match status" value="1"/>
</dbReference>
<dbReference type="KEGG" id="bcv:Bcav_0644"/>
<organism evidence="5 6">
    <name type="scientific">Beutenbergia cavernae (strain ATCC BAA-8 / DSM 12333 / CCUG 43141 / JCM 11478 / NBRC 16432 / NCIMB 13614 / HKI 0122)</name>
    <dbReference type="NCBI Taxonomy" id="471853"/>
    <lineage>
        <taxon>Bacteria</taxon>
        <taxon>Bacillati</taxon>
        <taxon>Actinomycetota</taxon>
        <taxon>Actinomycetes</taxon>
        <taxon>Micrococcales</taxon>
        <taxon>Beutenbergiaceae</taxon>
        <taxon>Beutenbergia</taxon>
    </lineage>
</organism>
<evidence type="ECO:0000256" key="2">
    <source>
        <dbReference type="ARBA" id="ARBA00005183"/>
    </source>
</evidence>
<dbReference type="Gene3D" id="3.30.390.10">
    <property type="entry name" value="Enolase-like, N-terminal domain"/>
    <property type="match status" value="1"/>
</dbReference>
<sequence>MLADHRIASIETSRVSTRYPRNVGRNARIGNHGTGFDTTAVIVRTDAGASGWGVVEGSLDGADAVVGRPLLDVFDPAAGVTDTAALPLDFALHDLAATILDVPAHTLLGGLGESEVTTYSGAIYFDDLDPDDAPRGLEAVLANCAEDWAAGFRAFKLKIGRGNRWMETEAGFARDVEVTRAVREAYPDARLLVDANNGFSPERTIRFLTAVADCDLFWVEEPFQEEADGLRLLRDHLASTGSRTLVADGEFEPDEPQLLELAAAGLLDVLLMDVVSYGLTAWRRIMPTLAELGVAASPHAWGMPLKTLYAAQMAAGLGNVLTVEGVPGRTEGADTSAYALTDGVLAVPDAPGFAIPLTAPVTTDAVAR</sequence>
<dbReference type="SUPFAM" id="SSF54826">
    <property type="entry name" value="Enolase N-terminal domain-like"/>
    <property type="match status" value="1"/>
</dbReference>
<comment type="pathway">
    <text evidence="2">Carbohydrate acid metabolism; D-glucarate degradation; 2,5-dioxopentanoate from D-glucarate: step 1/2.</text>
</comment>